<name>A0A8X6SAQ8_TRICX</name>
<comment type="caution">
    <text evidence="2">The sequence shown here is derived from an EMBL/GenBank/DDBJ whole genome shotgun (WGS) entry which is preliminary data.</text>
</comment>
<feature type="region of interest" description="Disordered" evidence="1">
    <location>
        <begin position="468"/>
        <end position="498"/>
    </location>
</feature>
<dbReference type="EMBL" id="BMAU01021291">
    <property type="protein sequence ID" value="GFY09671.1"/>
    <property type="molecule type" value="Genomic_DNA"/>
</dbReference>
<sequence>MHRLSGIRLWDYKPENLESKSKQEVIMEGSSKKGNGPRGAILPDMMIVYHYTLLTFQHIDTYWNILMYLLRFVQRAQTLRLTRTDTSSSIVLRLLFTQHVQTPPRSLPDLLRATCSDSTLSSSNTPRLLPIFAQYAQTPPYLRPIRPDSSLSSPNTPRLLPFFAQYAQTPLFAQHAQTSSSLHPTRPDFLLSSPNTPRLLSSPNMPRLFLSSPNTPRLLISSSNTPRLLLTLAQQAQTPSHVARLGTFSSCNMVRYFLRLTRPDTSFAEPNPTQTPPSRSPLRLLLRAAHSDSSFAQPTQTPPSRSPLRLLLRAAHSDSSFAQPTQTPPSRSPLRLLLRAAHSDSSFAQPTQTPPSRSPLRLLLRAAHSDSSFAQPTRADQTPSRSPLRLLLRAAHPDSSFAQPTQTPPSRSPPRLLLRAAHPDSSFAQPTQTPPSRSPPRLLLRAARPDLHRATCSDSSFSSYNTPRLPFTHAQTPPCACPGTSSSRNTSRHFVLSV</sequence>
<dbReference type="Proteomes" id="UP000887159">
    <property type="component" value="Unassembled WGS sequence"/>
</dbReference>
<accession>A0A8X6SAQ8</accession>
<keyword evidence="3" id="KW-1185">Reference proteome</keyword>
<dbReference type="AlphaFoldDB" id="A0A8X6SAQ8"/>
<protein>
    <submittedName>
        <fullName evidence="2">Uncharacterized protein</fullName>
    </submittedName>
</protein>
<proteinExistence type="predicted"/>
<gene>
    <name evidence="2" type="ORF">TNCV_381651</name>
</gene>
<reference evidence="2" key="1">
    <citation type="submission" date="2020-08" db="EMBL/GenBank/DDBJ databases">
        <title>Multicomponent nature underlies the extraordinary mechanical properties of spider dragline silk.</title>
        <authorList>
            <person name="Kono N."/>
            <person name="Nakamura H."/>
            <person name="Mori M."/>
            <person name="Yoshida Y."/>
            <person name="Ohtoshi R."/>
            <person name="Malay A.D."/>
            <person name="Moran D.A.P."/>
            <person name="Tomita M."/>
            <person name="Numata K."/>
            <person name="Arakawa K."/>
        </authorList>
    </citation>
    <scope>NUCLEOTIDE SEQUENCE</scope>
</reference>
<feature type="region of interest" description="Disordered" evidence="1">
    <location>
        <begin position="398"/>
        <end position="417"/>
    </location>
</feature>
<evidence type="ECO:0000313" key="2">
    <source>
        <dbReference type="EMBL" id="GFY09671.1"/>
    </source>
</evidence>
<organism evidence="2 3">
    <name type="scientific">Trichonephila clavipes</name>
    <name type="common">Golden silk orbweaver</name>
    <name type="synonym">Nephila clavipes</name>
    <dbReference type="NCBI Taxonomy" id="2585209"/>
    <lineage>
        <taxon>Eukaryota</taxon>
        <taxon>Metazoa</taxon>
        <taxon>Ecdysozoa</taxon>
        <taxon>Arthropoda</taxon>
        <taxon>Chelicerata</taxon>
        <taxon>Arachnida</taxon>
        <taxon>Araneae</taxon>
        <taxon>Araneomorphae</taxon>
        <taxon>Entelegynae</taxon>
        <taxon>Araneoidea</taxon>
        <taxon>Nephilidae</taxon>
        <taxon>Trichonephila</taxon>
    </lineage>
</organism>
<evidence type="ECO:0000256" key="1">
    <source>
        <dbReference type="SAM" id="MobiDB-lite"/>
    </source>
</evidence>
<evidence type="ECO:0000313" key="3">
    <source>
        <dbReference type="Proteomes" id="UP000887159"/>
    </source>
</evidence>